<comment type="caution">
    <text evidence="1">The sequence shown here is derived from an EMBL/GenBank/DDBJ whole genome shotgun (WGS) entry which is preliminary data.</text>
</comment>
<proteinExistence type="predicted"/>
<dbReference type="AlphaFoldDB" id="A0A438KDC1"/>
<organism evidence="1 2">
    <name type="scientific">Vitis vinifera</name>
    <name type="common">Grape</name>
    <dbReference type="NCBI Taxonomy" id="29760"/>
    <lineage>
        <taxon>Eukaryota</taxon>
        <taxon>Viridiplantae</taxon>
        <taxon>Streptophyta</taxon>
        <taxon>Embryophyta</taxon>
        <taxon>Tracheophyta</taxon>
        <taxon>Spermatophyta</taxon>
        <taxon>Magnoliopsida</taxon>
        <taxon>eudicotyledons</taxon>
        <taxon>Gunneridae</taxon>
        <taxon>Pentapetalae</taxon>
        <taxon>rosids</taxon>
        <taxon>Vitales</taxon>
        <taxon>Vitaceae</taxon>
        <taxon>Viteae</taxon>
        <taxon>Vitis</taxon>
    </lineage>
</organism>
<accession>A0A438KDC1</accession>
<evidence type="ECO:0000313" key="1">
    <source>
        <dbReference type="EMBL" id="RVX19170.1"/>
    </source>
</evidence>
<sequence length="94" mass="10259">MLSGRSFSALEASQHSLRLSFSPRSVCFFSLSSKAKDDKQYYFAVSYVINSCGLSPESAISASGKLHSKTPERPDSVLTFSETMESPVPIFPNS</sequence>
<evidence type="ECO:0000313" key="2">
    <source>
        <dbReference type="Proteomes" id="UP000288805"/>
    </source>
</evidence>
<dbReference type="Proteomes" id="UP000288805">
    <property type="component" value="Unassembled WGS sequence"/>
</dbReference>
<gene>
    <name evidence="1" type="ORF">CK203_008745</name>
</gene>
<reference evidence="1 2" key="1">
    <citation type="journal article" date="2018" name="PLoS Genet.">
        <title>Population sequencing reveals clonal diversity and ancestral inbreeding in the grapevine cultivar Chardonnay.</title>
        <authorList>
            <person name="Roach M.J."/>
            <person name="Johnson D.L."/>
            <person name="Bohlmann J."/>
            <person name="van Vuuren H.J."/>
            <person name="Jones S.J."/>
            <person name="Pretorius I.S."/>
            <person name="Schmidt S.A."/>
            <person name="Borneman A.R."/>
        </authorList>
    </citation>
    <scope>NUCLEOTIDE SEQUENCE [LARGE SCALE GENOMIC DNA]</scope>
    <source>
        <strain evidence="2">cv. Chardonnay</strain>
        <tissue evidence="1">Leaf</tissue>
    </source>
</reference>
<dbReference type="EMBL" id="QGNW01000009">
    <property type="protein sequence ID" value="RVX19170.1"/>
    <property type="molecule type" value="Genomic_DNA"/>
</dbReference>
<name>A0A438KDC1_VITVI</name>
<protein>
    <submittedName>
        <fullName evidence="1">Uncharacterized protein</fullName>
    </submittedName>
</protein>